<evidence type="ECO:0000313" key="3">
    <source>
        <dbReference type="Proteomes" id="UP000507245"/>
    </source>
</evidence>
<dbReference type="Proteomes" id="UP000507245">
    <property type="component" value="Unassembled WGS sequence"/>
</dbReference>
<evidence type="ECO:0000256" key="1">
    <source>
        <dbReference type="SAM" id="MobiDB-lite"/>
    </source>
</evidence>
<reference evidence="3" key="1">
    <citation type="journal article" date="2020" name="Genome Biol.">
        <title>Gamete binning: chromosome-level and haplotype-resolved genome assembly enabled by high-throughput single-cell sequencing of gamete genomes.</title>
        <authorList>
            <person name="Campoy J.A."/>
            <person name="Sun H."/>
            <person name="Goel M."/>
            <person name="Jiao W.-B."/>
            <person name="Folz-Donahue K."/>
            <person name="Wang N."/>
            <person name="Rubio M."/>
            <person name="Liu C."/>
            <person name="Kukat C."/>
            <person name="Ruiz D."/>
            <person name="Huettel B."/>
            <person name="Schneeberger K."/>
        </authorList>
    </citation>
    <scope>NUCLEOTIDE SEQUENCE [LARGE SCALE GENOMIC DNA]</scope>
    <source>
        <strain evidence="3">cv. Rojo Pasion</strain>
    </source>
</reference>
<sequence length="76" mass="8297">MIRPLRTEPKAPTTTTILRTGSKTLKEDEDEAEVTVGIMEKIQVVLLIGIPTTIMVEPPPVTKAGRIVVLTAILNF</sequence>
<feature type="region of interest" description="Disordered" evidence="1">
    <location>
        <begin position="1"/>
        <end position="30"/>
    </location>
</feature>
<dbReference type="AlphaFoldDB" id="A0A6J5XM36"/>
<keyword evidence="3" id="KW-1185">Reference proteome</keyword>
<organism evidence="2 3">
    <name type="scientific">Prunus armeniaca</name>
    <name type="common">Apricot</name>
    <name type="synonym">Armeniaca vulgaris</name>
    <dbReference type="NCBI Taxonomy" id="36596"/>
    <lineage>
        <taxon>Eukaryota</taxon>
        <taxon>Viridiplantae</taxon>
        <taxon>Streptophyta</taxon>
        <taxon>Embryophyta</taxon>
        <taxon>Tracheophyta</taxon>
        <taxon>Spermatophyta</taxon>
        <taxon>Magnoliopsida</taxon>
        <taxon>eudicotyledons</taxon>
        <taxon>Gunneridae</taxon>
        <taxon>Pentapetalae</taxon>
        <taxon>rosids</taxon>
        <taxon>fabids</taxon>
        <taxon>Rosales</taxon>
        <taxon>Rosaceae</taxon>
        <taxon>Amygdaloideae</taxon>
        <taxon>Amygdaleae</taxon>
        <taxon>Prunus</taxon>
    </lineage>
</organism>
<evidence type="ECO:0000313" key="2">
    <source>
        <dbReference type="EMBL" id="CAB4314996.1"/>
    </source>
</evidence>
<proteinExistence type="predicted"/>
<gene>
    <name evidence="2" type="ORF">ORAREDHAP_LOCUS39544</name>
</gene>
<feature type="compositionally biased region" description="Polar residues" evidence="1">
    <location>
        <begin position="12"/>
        <end position="23"/>
    </location>
</feature>
<dbReference type="EMBL" id="CAEKKB010000006">
    <property type="protein sequence ID" value="CAB4314996.1"/>
    <property type="molecule type" value="Genomic_DNA"/>
</dbReference>
<accession>A0A6J5XM36</accession>
<name>A0A6J5XM36_PRUAR</name>
<protein>
    <submittedName>
        <fullName evidence="2">Uncharacterized protein</fullName>
    </submittedName>
</protein>